<evidence type="ECO:0000256" key="1">
    <source>
        <dbReference type="SAM" id="MobiDB-lite"/>
    </source>
</evidence>
<evidence type="ECO:0000313" key="5">
    <source>
        <dbReference type="Proteomes" id="UP001168823"/>
    </source>
</evidence>
<dbReference type="EMBL" id="JAUMSQ010000018">
    <property type="protein sequence ID" value="MDO3635000.1"/>
    <property type="molecule type" value="Genomic_DNA"/>
</dbReference>
<sequence length="257" mass="26650">MLLVLTHQLRASRPITRWRWAVLRSLLRIVGAFVVGSVVALLASPSAAAHIDVYTDGVGSGEFGLITLRVPTESGTAATTKVEVRIPDDVPLRTVLVQPVPGWKVETTKRKIDPPLYKDDGTPVPEVVSSVTWTATGPGIMPGQFVEFGLDAGPMPDAATLALPTVQTFSDGKVDQWTEPAPEGTDPEFPVPTMTIGAAPTAADGGGTLLPLVSWAALGLSVIALVVGVFAIDRAARRSAAAPSPDTTSAASGSPTA</sequence>
<evidence type="ECO:0000313" key="4">
    <source>
        <dbReference type="EMBL" id="MDO3635000.1"/>
    </source>
</evidence>
<dbReference type="InterPro" id="IPR012533">
    <property type="entry name" value="YcnI-copper_dom"/>
</dbReference>
<keyword evidence="2" id="KW-0812">Transmembrane</keyword>
<reference evidence="4" key="1">
    <citation type="submission" date="2023-07" db="EMBL/GenBank/DDBJ databases">
        <title>Mycolicibacterium sp. nov., a novel bacterial species.</title>
        <authorList>
            <person name="Cao Y."/>
        </authorList>
    </citation>
    <scope>NUCLEOTIDE SEQUENCE</scope>
    <source>
        <strain evidence="4">KC 300</strain>
    </source>
</reference>
<proteinExistence type="predicted"/>
<organism evidence="4 5">
    <name type="scientific">Mycolicibacterium arseniciresistens</name>
    <dbReference type="NCBI Taxonomy" id="3062257"/>
    <lineage>
        <taxon>Bacteria</taxon>
        <taxon>Bacillati</taxon>
        <taxon>Actinomycetota</taxon>
        <taxon>Actinomycetes</taxon>
        <taxon>Mycobacteriales</taxon>
        <taxon>Mycobacteriaceae</taxon>
        <taxon>Mycolicibacterium</taxon>
    </lineage>
</organism>
<protein>
    <submittedName>
        <fullName evidence="4">YcnI family protein</fullName>
    </submittedName>
</protein>
<dbReference type="Proteomes" id="UP001168823">
    <property type="component" value="Unassembled WGS sequence"/>
</dbReference>
<feature type="transmembrane region" description="Helical" evidence="2">
    <location>
        <begin position="212"/>
        <end position="232"/>
    </location>
</feature>
<dbReference type="CDD" id="cd08545">
    <property type="entry name" value="YcnI_like"/>
    <property type="match status" value="1"/>
</dbReference>
<keyword evidence="5" id="KW-1185">Reference proteome</keyword>
<evidence type="ECO:0000259" key="3">
    <source>
        <dbReference type="Pfam" id="PF07987"/>
    </source>
</evidence>
<gene>
    <name evidence="4" type="ORF">Q2100_04495</name>
</gene>
<dbReference type="RefSeq" id="WP_302912997.1">
    <property type="nucleotide sequence ID" value="NZ_JAUMSQ010000018.1"/>
</dbReference>
<keyword evidence="2" id="KW-0472">Membrane</keyword>
<keyword evidence="2" id="KW-1133">Transmembrane helix</keyword>
<dbReference type="Gene3D" id="2.60.40.2230">
    <property type="entry name" value="Uncharacterised protein YcnI-like PF07987, DUF1775"/>
    <property type="match status" value="1"/>
</dbReference>
<feature type="domain" description="YncI copper-binding" evidence="3">
    <location>
        <begin position="50"/>
        <end position="196"/>
    </location>
</feature>
<dbReference type="InterPro" id="IPR038507">
    <property type="entry name" value="YcnI-like_sf"/>
</dbReference>
<evidence type="ECO:0000256" key="2">
    <source>
        <dbReference type="SAM" id="Phobius"/>
    </source>
</evidence>
<accession>A0ABT8UB45</accession>
<name>A0ABT8UB45_9MYCO</name>
<dbReference type="Pfam" id="PF07987">
    <property type="entry name" value="DUF1775"/>
    <property type="match status" value="1"/>
</dbReference>
<feature type="region of interest" description="Disordered" evidence="1">
    <location>
        <begin position="238"/>
        <end position="257"/>
    </location>
</feature>
<feature type="transmembrane region" description="Helical" evidence="2">
    <location>
        <begin position="21"/>
        <end position="43"/>
    </location>
</feature>
<comment type="caution">
    <text evidence="4">The sequence shown here is derived from an EMBL/GenBank/DDBJ whole genome shotgun (WGS) entry which is preliminary data.</text>
</comment>